<dbReference type="InterPro" id="IPR030922">
    <property type="entry name" value="LptF"/>
</dbReference>
<evidence type="ECO:0000313" key="14">
    <source>
        <dbReference type="Proteomes" id="UP000094291"/>
    </source>
</evidence>
<keyword evidence="14" id="KW-1185">Reference proteome</keyword>
<reference evidence="13 14" key="1">
    <citation type="submission" date="2016-08" db="EMBL/GenBank/DDBJ databases">
        <authorList>
            <person name="Seilhamer J.J."/>
        </authorList>
    </citation>
    <scope>NUCLEOTIDE SEQUENCE [LARGE SCALE GENOMIC DNA]</scope>
    <source>
        <strain evidence="13 14">PH27A</strain>
    </source>
</reference>
<comment type="subunit">
    <text evidence="11">Component of the lipopolysaccharide transport and assembly complex. The LptBFG transporter is composed of two ATP-binding proteins (LptB) and two transmembrane proteins (LptF and LptG).</text>
</comment>
<dbReference type="NCBIfam" id="TIGR04407">
    <property type="entry name" value="LptF_YjgP"/>
    <property type="match status" value="1"/>
</dbReference>
<feature type="transmembrane region" description="Helical" evidence="12">
    <location>
        <begin position="12"/>
        <end position="35"/>
    </location>
</feature>
<dbReference type="GO" id="GO:0055085">
    <property type="term" value="P:transmembrane transport"/>
    <property type="evidence" value="ECO:0007669"/>
    <property type="project" value="InterPro"/>
</dbReference>
<comment type="subcellular location">
    <subcellularLocation>
        <location evidence="2">Cell inner membrane</location>
        <topology evidence="2">Multi-pass membrane protein</topology>
    </subcellularLocation>
</comment>
<gene>
    <name evidence="13" type="ORF">BFW38_01075</name>
</gene>
<evidence type="ECO:0000256" key="9">
    <source>
        <dbReference type="ARBA" id="ARBA00022989"/>
    </source>
</evidence>
<evidence type="ECO:0000256" key="8">
    <source>
        <dbReference type="ARBA" id="ARBA00022692"/>
    </source>
</evidence>
<evidence type="ECO:0000256" key="6">
    <source>
        <dbReference type="ARBA" id="ARBA00022475"/>
    </source>
</evidence>
<dbReference type="EMBL" id="MDTQ01000001">
    <property type="protein sequence ID" value="ODC05099.1"/>
    <property type="molecule type" value="Genomic_DNA"/>
</dbReference>
<dbReference type="GO" id="GO:0015920">
    <property type="term" value="P:lipopolysaccharide transport"/>
    <property type="evidence" value="ECO:0007669"/>
    <property type="project" value="TreeGrafter"/>
</dbReference>
<keyword evidence="10 12" id="KW-0472">Membrane</keyword>
<evidence type="ECO:0000256" key="10">
    <source>
        <dbReference type="ARBA" id="ARBA00023136"/>
    </source>
</evidence>
<evidence type="ECO:0000256" key="2">
    <source>
        <dbReference type="ARBA" id="ARBA00004429"/>
    </source>
</evidence>
<proteinExistence type="inferred from homology"/>
<dbReference type="AlphaFoldDB" id="A0A1E2VDM2"/>
<feature type="transmembrane region" description="Helical" evidence="12">
    <location>
        <begin position="55"/>
        <end position="77"/>
    </location>
</feature>
<dbReference type="PANTHER" id="PTHR33529:SF7">
    <property type="entry name" value="LIPOPOLYSACCHARIDE EXPORT SYSTEM PERMEASE PROTEIN LPTF"/>
    <property type="match status" value="1"/>
</dbReference>
<name>A0A1E2VDM2_9GAMM</name>
<feature type="transmembrane region" description="Helical" evidence="12">
    <location>
        <begin position="295"/>
        <end position="314"/>
    </location>
</feature>
<evidence type="ECO:0000256" key="5">
    <source>
        <dbReference type="ARBA" id="ARBA00022448"/>
    </source>
</evidence>
<evidence type="ECO:0000256" key="3">
    <source>
        <dbReference type="ARBA" id="ARBA00007725"/>
    </source>
</evidence>
<dbReference type="Pfam" id="PF03739">
    <property type="entry name" value="LptF_LptG"/>
    <property type="match status" value="1"/>
</dbReference>
<dbReference type="Proteomes" id="UP000094291">
    <property type="component" value="Unassembled WGS sequence"/>
</dbReference>
<dbReference type="InterPro" id="IPR005495">
    <property type="entry name" value="LptG/LptF_permease"/>
</dbReference>
<comment type="caution">
    <text evidence="13">The sequence shown here is derived from an EMBL/GenBank/DDBJ whole genome shotgun (WGS) entry which is preliminary data.</text>
</comment>
<sequence length="358" mass="39775">MILYRYIAREILLSTLTIGGVLLLIITGSRFARYLNNAAEGEIGLNVLGQLTLLYMPYAIQLILPLSFILGVMLTFSRLYMENEMAVIQSSGVGQRQLLSGVMVLSLAMALLASMCSLYITPYTQALSEEVIQTQKQRSSFELLTPGRFTHLGQQGIYAQALSDDKTQLEHVLIASVDEQGRNTLILAKKGTQQVAPQTLSRFLVLQQGHRYILPAQGQAVEALTFDQFAQRIAVFTPPSVPDEAEMLSTRNLLKRDDLAAKAQLQWRLALPLMLPVMMLIALPMSQVAPRQGRFGALLPVVMMLLVFLFGMLSLQKVINDGGWPLMPGLWILHGLFTVIGLLMCWRRGVFRAGGVRR</sequence>
<feature type="transmembrane region" description="Helical" evidence="12">
    <location>
        <begin position="265"/>
        <end position="283"/>
    </location>
</feature>
<keyword evidence="8 12" id="KW-0812">Transmembrane</keyword>
<evidence type="ECO:0000256" key="11">
    <source>
        <dbReference type="ARBA" id="ARBA00026081"/>
    </source>
</evidence>
<comment type="function">
    <text evidence="1">Part of the ABC transporter complex LptBFG involved in the translocation of lipopolysaccharide (LPS) from the inner membrane to the outer membrane.</text>
</comment>
<dbReference type="STRING" id="197479.BFW38_01075"/>
<feature type="transmembrane region" description="Helical" evidence="12">
    <location>
        <begin position="326"/>
        <end position="346"/>
    </location>
</feature>
<dbReference type="PANTHER" id="PTHR33529">
    <property type="entry name" value="SLR0882 PROTEIN-RELATED"/>
    <property type="match status" value="1"/>
</dbReference>
<organism evidence="13 14">
    <name type="scientific">Terasakiispira papahanaumokuakeensis</name>
    <dbReference type="NCBI Taxonomy" id="197479"/>
    <lineage>
        <taxon>Bacteria</taxon>
        <taxon>Pseudomonadati</taxon>
        <taxon>Pseudomonadota</taxon>
        <taxon>Gammaproteobacteria</taxon>
        <taxon>Oceanospirillales</taxon>
        <taxon>Terasakiispira</taxon>
    </lineage>
</organism>
<evidence type="ECO:0000256" key="7">
    <source>
        <dbReference type="ARBA" id="ARBA00022519"/>
    </source>
</evidence>
<evidence type="ECO:0000313" key="13">
    <source>
        <dbReference type="EMBL" id="ODC05099.1"/>
    </source>
</evidence>
<evidence type="ECO:0000256" key="1">
    <source>
        <dbReference type="ARBA" id="ARBA00002265"/>
    </source>
</evidence>
<keyword evidence="5" id="KW-0813">Transport</keyword>
<evidence type="ECO:0000256" key="4">
    <source>
        <dbReference type="ARBA" id="ARBA00014213"/>
    </source>
</evidence>
<protein>
    <recommendedName>
        <fullName evidence="4">Lipopolysaccharide export system permease protein LptF</fullName>
    </recommendedName>
</protein>
<comment type="similarity">
    <text evidence="3">Belongs to the LptF/LptG family.</text>
</comment>
<accession>A0A1E2VDM2</accession>
<evidence type="ECO:0000256" key="12">
    <source>
        <dbReference type="SAM" id="Phobius"/>
    </source>
</evidence>
<dbReference type="GO" id="GO:0043190">
    <property type="term" value="C:ATP-binding cassette (ABC) transporter complex"/>
    <property type="evidence" value="ECO:0007669"/>
    <property type="project" value="InterPro"/>
</dbReference>
<keyword evidence="7" id="KW-0997">Cell inner membrane</keyword>
<keyword evidence="6" id="KW-1003">Cell membrane</keyword>
<keyword evidence="9 12" id="KW-1133">Transmembrane helix</keyword>
<feature type="transmembrane region" description="Helical" evidence="12">
    <location>
        <begin position="98"/>
        <end position="120"/>
    </location>
</feature>